<evidence type="ECO:0000313" key="2">
    <source>
        <dbReference type="EMBL" id="CBY11847.1"/>
    </source>
</evidence>
<protein>
    <recommendedName>
        <fullName evidence="4">PH domain-containing protein</fullName>
    </recommendedName>
</protein>
<gene>
    <name evidence="2" type="ORF">GSOID_T00017185001</name>
</gene>
<keyword evidence="3" id="KW-1185">Reference proteome</keyword>
<evidence type="ECO:0000256" key="1">
    <source>
        <dbReference type="SAM" id="MobiDB-lite"/>
    </source>
</evidence>
<dbReference type="Proteomes" id="UP000001307">
    <property type="component" value="Unassembled WGS sequence"/>
</dbReference>
<dbReference type="InParanoid" id="E4XPQ9"/>
<feature type="compositionally biased region" description="Polar residues" evidence="1">
    <location>
        <begin position="291"/>
        <end position="300"/>
    </location>
</feature>
<name>E4XPQ9_OIKDI</name>
<reference evidence="2" key="1">
    <citation type="journal article" date="2010" name="Science">
        <title>Plasticity of animal genome architecture unmasked by rapid evolution of a pelagic tunicate.</title>
        <authorList>
            <person name="Denoeud F."/>
            <person name="Henriet S."/>
            <person name="Mungpakdee S."/>
            <person name="Aury J.M."/>
            <person name="Da Silva C."/>
            <person name="Brinkmann H."/>
            <person name="Mikhaleva J."/>
            <person name="Olsen L.C."/>
            <person name="Jubin C."/>
            <person name="Canestro C."/>
            <person name="Bouquet J.M."/>
            <person name="Danks G."/>
            <person name="Poulain J."/>
            <person name="Campsteijn C."/>
            <person name="Adamski M."/>
            <person name="Cross I."/>
            <person name="Yadetie F."/>
            <person name="Muffato M."/>
            <person name="Louis A."/>
            <person name="Butcher S."/>
            <person name="Tsagkogeorga G."/>
            <person name="Konrad A."/>
            <person name="Singh S."/>
            <person name="Jensen M.F."/>
            <person name="Cong E.H."/>
            <person name="Eikeseth-Otteraa H."/>
            <person name="Noel B."/>
            <person name="Anthouard V."/>
            <person name="Porcel B.M."/>
            <person name="Kachouri-Lafond R."/>
            <person name="Nishino A."/>
            <person name="Ugolini M."/>
            <person name="Chourrout P."/>
            <person name="Nishida H."/>
            <person name="Aasland R."/>
            <person name="Huzurbazar S."/>
            <person name="Westhof E."/>
            <person name="Delsuc F."/>
            <person name="Lehrach H."/>
            <person name="Reinhardt R."/>
            <person name="Weissenbach J."/>
            <person name="Roy S.W."/>
            <person name="Artiguenave F."/>
            <person name="Postlethwait J.H."/>
            <person name="Manak J.R."/>
            <person name="Thompson E.M."/>
            <person name="Jaillon O."/>
            <person name="Du Pasquier L."/>
            <person name="Boudinot P."/>
            <person name="Liberles D.A."/>
            <person name="Volff J.N."/>
            <person name="Philippe H."/>
            <person name="Lenhard B."/>
            <person name="Roest Crollius H."/>
            <person name="Wincker P."/>
            <person name="Chourrout D."/>
        </authorList>
    </citation>
    <scope>NUCLEOTIDE SEQUENCE [LARGE SCALE GENOMIC DNA]</scope>
</reference>
<dbReference type="OrthoDB" id="10400425at2759"/>
<dbReference type="EMBL" id="FN653095">
    <property type="protein sequence ID" value="CBY11847.1"/>
    <property type="molecule type" value="Genomic_DNA"/>
</dbReference>
<organism evidence="2">
    <name type="scientific">Oikopleura dioica</name>
    <name type="common">Tunicate</name>
    <dbReference type="NCBI Taxonomy" id="34765"/>
    <lineage>
        <taxon>Eukaryota</taxon>
        <taxon>Metazoa</taxon>
        <taxon>Chordata</taxon>
        <taxon>Tunicata</taxon>
        <taxon>Appendicularia</taxon>
        <taxon>Copelata</taxon>
        <taxon>Oikopleuridae</taxon>
        <taxon>Oikopleura</taxon>
    </lineage>
</organism>
<sequence>MVENCPDSDQGSLCEFLVVEKILLYETNNKGWKKGKKKRRIAAITNNGLFELYKDSDKSNPEMKNEKKNAANTIEGLRSYKSIVLKQFNVEIARRREKTGYDISMIDSRKPSRRLQFHVLYQIEKWLKAFHEHAASCPPKLPPYVALRKEMKKDEEIVSATLEVLLPIWETRFVTLVGDNLTVYKGKDASSDVLMSSNLNDMIVQPTKDAYFQISEKYESDTKAYNHVLGLKTTKTKNPAAWLKQLATFYEKGTPSTLRRNLGHSSLPTMSSPNPSPLSMRREISDPTGKNMPQSPSTPIRSGSLRRLHRSGTHTTITTNDSFMQSIDEDATLERTQIDDGDSSTGYISPSDIAARPQITLASPAATVTLQTLLEEFSEEAEGRQTPENIDEIETEIDNGLRLDETQLVVQDKVAAWMDQQDLSAMQDDDLVKAYLDNPPDYDSDRSSGGSDENVETEWLKESFSAANSFNLNSSNVFRERPVPRPKQPQLQNVYSRLFDQFDGDHFEHRSFQETFSSDFDFGTQFSCSKTKTTTHVYEQFVPMVREENFKKTLRVETKEESECIEMPPRRSRK</sequence>
<accession>E4XPQ9</accession>
<evidence type="ECO:0000313" key="3">
    <source>
        <dbReference type="Proteomes" id="UP000001307"/>
    </source>
</evidence>
<dbReference type="AlphaFoldDB" id="E4XPQ9"/>
<evidence type="ECO:0008006" key="4">
    <source>
        <dbReference type="Google" id="ProtNLM"/>
    </source>
</evidence>
<feature type="compositionally biased region" description="Polar residues" evidence="1">
    <location>
        <begin position="257"/>
        <end position="273"/>
    </location>
</feature>
<feature type="region of interest" description="Disordered" evidence="1">
    <location>
        <begin position="257"/>
        <end position="307"/>
    </location>
</feature>
<proteinExistence type="predicted"/>